<evidence type="ECO:0000313" key="5">
    <source>
        <dbReference type="Proteomes" id="UP000261704"/>
    </source>
</evidence>
<dbReference type="PROSITE" id="PS50405">
    <property type="entry name" value="GST_CTER"/>
    <property type="match status" value="1"/>
</dbReference>
<dbReference type="InterPro" id="IPR004046">
    <property type="entry name" value="GST_C"/>
</dbReference>
<keyword evidence="5" id="KW-1185">Reference proteome</keyword>
<dbReference type="Gene3D" id="3.40.30.10">
    <property type="entry name" value="Glutaredoxin"/>
    <property type="match status" value="1"/>
</dbReference>
<dbReference type="InterPro" id="IPR036282">
    <property type="entry name" value="Glutathione-S-Trfase_C_sf"/>
</dbReference>
<dbReference type="EMBL" id="CP032125">
    <property type="protein sequence ID" value="AXX98707.1"/>
    <property type="molecule type" value="Genomic_DNA"/>
</dbReference>
<evidence type="ECO:0000313" key="4">
    <source>
        <dbReference type="EMBL" id="AXX98707.1"/>
    </source>
</evidence>
<dbReference type="Pfam" id="PF00043">
    <property type="entry name" value="GST_C"/>
    <property type="match status" value="1"/>
</dbReference>
<dbReference type="SFLD" id="SFLDG00358">
    <property type="entry name" value="Main_(cytGST)"/>
    <property type="match status" value="1"/>
</dbReference>
<dbReference type="InterPro" id="IPR036249">
    <property type="entry name" value="Thioredoxin-like_sf"/>
</dbReference>
<dbReference type="Gene3D" id="1.20.1050.10">
    <property type="match status" value="1"/>
</dbReference>
<dbReference type="InterPro" id="IPR040079">
    <property type="entry name" value="Glutathione_S-Trfase"/>
</dbReference>
<evidence type="ECO:0000259" key="3">
    <source>
        <dbReference type="PROSITE" id="PS50405"/>
    </source>
</evidence>
<feature type="domain" description="GST N-terminal" evidence="2">
    <location>
        <begin position="1"/>
        <end position="82"/>
    </location>
</feature>
<dbReference type="PROSITE" id="PS50404">
    <property type="entry name" value="GST_NTER"/>
    <property type="match status" value="1"/>
</dbReference>
<dbReference type="PANTHER" id="PTHR44051">
    <property type="entry name" value="GLUTATHIONE S-TRANSFERASE-RELATED"/>
    <property type="match status" value="1"/>
</dbReference>
<dbReference type="SUPFAM" id="SSF47616">
    <property type="entry name" value="GST C-terminal domain-like"/>
    <property type="match status" value="1"/>
</dbReference>
<dbReference type="RefSeq" id="WP_118943361.1">
    <property type="nucleotide sequence ID" value="NZ_CP032125.1"/>
</dbReference>
<reference evidence="4 5" key="1">
    <citation type="submission" date="2018-09" db="EMBL/GenBank/DDBJ databases">
        <title>Profundibacter amoris BAR1 gen. nov., sp. nov., a new member of the Roseobacter clade isolated at Lokis Castle Vent Field on the Arctic Mid-Oceanic Ridge.</title>
        <authorList>
            <person name="Le Moine Bauer S."/>
            <person name="Sjoeberg A.G."/>
            <person name="L'Haridon S."/>
            <person name="Stokke R."/>
            <person name="Roalkvam I."/>
            <person name="Steen I.H."/>
            <person name="Dahle H."/>
        </authorList>
    </citation>
    <scope>NUCLEOTIDE SEQUENCE [LARGE SCALE GENOMIC DNA]</scope>
    <source>
        <strain evidence="4 5">BAR1</strain>
    </source>
</reference>
<sequence>MTIRLYCFGESGNSYKAALALELSGLGWEPVYVDFFNGETRSPEFRALNEMGEAPVMVDGDLVLAQSGVIQDYVVEKSGKLGVATPEERREILRWTLWDNHKLSSPAGMTRFLIHFLPKDKQPQGVIPFTQARLNAAYKTLNQHLQNRDWVAANHLTIADLSCCSYLYYPEPFGFERKDWPHIDAWLSRISDTPGWKHPYDLMPGSPADRASQEGKTT</sequence>
<name>A0A347UIM9_9RHOB</name>
<comment type="similarity">
    <text evidence="1">Belongs to the GST superfamily.</text>
</comment>
<dbReference type="SFLD" id="SFLDS00019">
    <property type="entry name" value="Glutathione_Transferase_(cytos"/>
    <property type="match status" value="1"/>
</dbReference>
<dbReference type="OrthoDB" id="9810080at2"/>
<keyword evidence="4" id="KW-0808">Transferase</keyword>
<dbReference type="PANTHER" id="PTHR44051:SF2">
    <property type="entry name" value="HYPOTHETICAL GLUTATHIONE S-TRANSFERASE LIKE PROTEIN"/>
    <property type="match status" value="1"/>
</dbReference>
<organism evidence="4 5">
    <name type="scientific">Profundibacter amoris</name>
    <dbReference type="NCBI Taxonomy" id="2171755"/>
    <lineage>
        <taxon>Bacteria</taxon>
        <taxon>Pseudomonadati</taxon>
        <taxon>Pseudomonadota</taxon>
        <taxon>Alphaproteobacteria</taxon>
        <taxon>Rhodobacterales</taxon>
        <taxon>Paracoccaceae</taxon>
        <taxon>Profundibacter</taxon>
    </lineage>
</organism>
<dbReference type="AlphaFoldDB" id="A0A347UIM9"/>
<evidence type="ECO:0000256" key="1">
    <source>
        <dbReference type="RuleBase" id="RU003494"/>
    </source>
</evidence>
<dbReference type="GO" id="GO:0016740">
    <property type="term" value="F:transferase activity"/>
    <property type="evidence" value="ECO:0007669"/>
    <property type="project" value="UniProtKB-KW"/>
</dbReference>
<proteinExistence type="inferred from homology"/>
<dbReference type="KEGG" id="pamo:BAR1_12715"/>
<accession>A0A347UIM9</accession>
<protein>
    <submittedName>
        <fullName evidence="4">Glutathione S-transferase</fullName>
    </submittedName>
</protein>
<dbReference type="CDD" id="cd03056">
    <property type="entry name" value="GST_N_4"/>
    <property type="match status" value="1"/>
</dbReference>
<evidence type="ECO:0000259" key="2">
    <source>
        <dbReference type="PROSITE" id="PS50404"/>
    </source>
</evidence>
<dbReference type="InterPro" id="IPR004045">
    <property type="entry name" value="Glutathione_S-Trfase_N"/>
</dbReference>
<feature type="domain" description="GST C-terminal" evidence="3">
    <location>
        <begin position="85"/>
        <end position="218"/>
    </location>
</feature>
<dbReference type="SUPFAM" id="SSF52833">
    <property type="entry name" value="Thioredoxin-like"/>
    <property type="match status" value="1"/>
</dbReference>
<dbReference type="Proteomes" id="UP000261704">
    <property type="component" value="Chromosome"/>
</dbReference>
<dbReference type="InterPro" id="IPR010987">
    <property type="entry name" value="Glutathione-S-Trfase_C-like"/>
</dbReference>
<gene>
    <name evidence="4" type="ORF">BAR1_12715</name>
</gene>
<dbReference type="SFLD" id="SFLDG01150">
    <property type="entry name" value="Main.1:_Beta-like"/>
    <property type="match status" value="1"/>
</dbReference>
<dbReference type="Pfam" id="PF02798">
    <property type="entry name" value="GST_N"/>
    <property type="match status" value="1"/>
</dbReference>